<dbReference type="RefSeq" id="WP_382402244.1">
    <property type="nucleotide sequence ID" value="NZ_JBHTNH010000029.1"/>
</dbReference>
<dbReference type="Proteomes" id="UP001597178">
    <property type="component" value="Unassembled WGS sequence"/>
</dbReference>
<evidence type="ECO:0000313" key="1">
    <source>
        <dbReference type="EMBL" id="MFD1363076.1"/>
    </source>
</evidence>
<accession>A0ABW3ZXD8</accession>
<name>A0ABW3ZXD8_9BACI</name>
<gene>
    <name evidence="1" type="ORF">ACFQ4A_15615</name>
</gene>
<sequence>MSERLKLKCPSCHSNLKLSEGYTGCDWNCEKGEGSNYDWEISLDCTNDRCAYVFALGHIKEIGDFSPAINKPYEV</sequence>
<organism evidence="1 2">
    <name type="scientific">Lentibacillus salinarum</name>
    <dbReference type="NCBI Taxonomy" id="446820"/>
    <lineage>
        <taxon>Bacteria</taxon>
        <taxon>Bacillati</taxon>
        <taxon>Bacillota</taxon>
        <taxon>Bacilli</taxon>
        <taxon>Bacillales</taxon>
        <taxon>Bacillaceae</taxon>
        <taxon>Lentibacillus</taxon>
    </lineage>
</organism>
<protein>
    <submittedName>
        <fullName evidence="1">Uncharacterized protein</fullName>
    </submittedName>
</protein>
<evidence type="ECO:0000313" key="2">
    <source>
        <dbReference type="Proteomes" id="UP001597178"/>
    </source>
</evidence>
<keyword evidence="2" id="KW-1185">Reference proteome</keyword>
<comment type="caution">
    <text evidence="1">The sequence shown here is derived from an EMBL/GenBank/DDBJ whole genome shotgun (WGS) entry which is preliminary data.</text>
</comment>
<dbReference type="EMBL" id="JBHTNH010000029">
    <property type="protein sequence ID" value="MFD1363076.1"/>
    <property type="molecule type" value="Genomic_DNA"/>
</dbReference>
<reference evidence="2" key="1">
    <citation type="journal article" date="2019" name="Int. J. Syst. Evol. Microbiol.">
        <title>The Global Catalogue of Microorganisms (GCM) 10K type strain sequencing project: providing services to taxonomists for standard genome sequencing and annotation.</title>
        <authorList>
            <consortium name="The Broad Institute Genomics Platform"/>
            <consortium name="The Broad Institute Genome Sequencing Center for Infectious Disease"/>
            <person name="Wu L."/>
            <person name="Ma J."/>
        </authorList>
    </citation>
    <scope>NUCLEOTIDE SEQUENCE [LARGE SCALE GENOMIC DNA]</scope>
    <source>
        <strain evidence="2">CCUG 54822</strain>
    </source>
</reference>
<proteinExistence type="predicted"/>